<keyword evidence="1" id="KW-0472">Membrane</keyword>
<reference evidence="3" key="2">
    <citation type="submission" date="2022-10" db="UniProtKB">
        <authorList>
            <consortium name="WormBaseParasite"/>
        </authorList>
    </citation>
    <scope>IDENTIFICATION</scope>
    <source>
        <strain evidence="3">Puerto Rican</strain>
    </source>
</reference>
<accession>A0A913KVJ1</accession>
<feature type="transmembrane region" description="Helical" evidence="1">
    <location>
        <begin position="28"/>
        <end position="48"/>
    </location>
</feature>
<feature type="transmembrane region" description="Helical" evidence="1">
    <location>
        <begin position="55"/>
        <end position="73"/>
    </location>
</feature>
<reference evidence="2" key="1">
    <citation type="journal article" date="2012" name="PLoS Negl. Trop. Dis.">
        <title>A systematically improved high quality genome and transcriptome of the human blood fluke Schistosoma mansoni.</title>
        <authorList>
            <person name="Protasio A.V."/>
            <person name="Tsai I.J."/>
            <person name="Babbage A."/>
            <person name="Nichol S."/>
            <person name="Hunt M."/>
            <person name="Aslett M.A."/>
            <person name="De Silva N."/>
            <person name="Velarde G.S."/>
            <person name="Anderson T.J."/>
            <person name="Clark R.C."/>
            <person name="Davidson C."/>
            <person name="Dillon G.P."/>
            <person name="Holroyd N.E."/>
            <person name="LoVerde P.T."/>
            <person name="Lloyd C."/>
            <person name="McQuillan J."/>
            <person name="Oliveira G."/>
            <person name="Otto T.D."/>
            <person name="Parker-Manuel S.J."/>
            <person name="Quail M.A."/>
            <person name="Wilson R.A."/>
            <person name="Zerlotini A."/>
            <person name="Dunne D.W."/>
            <person name="Berriman M."/>
        </authorList>
    </citation>
    <scope>NUCLEOTIDE SEQUENCE [LARGE SCALE GENOMIC DNA]</scope>
    <source>
        <strain evidence="2">Puerto Rican</strain>
    </source>
</reference>
<evidence type="ECO:0000313" key="2">
    <source>
        <dbReference type="Proteomes" id="UP000008854"/>
    </source>
</evidence>
<proteinExistence type="predicted"/>
<protein>
    <submittedName>
        <fullName evidence="3">Uncharacterized protein</fullName>
    </submittedName>
</protein>
<keyword evidence="2" id="KW-1185">Reference proteome</keyword>
<dbReference type="Proteomes" id="UP000008854">
    <property type="component" value="Unassembled WGS sequence"/>
</dbReference>
<keyword evidence="1" id="KW-0812">Transmembrane</keyword>
<name>A0A913KVJ1_SCHMA</name>
<evidence type="ECO:0000256" key="1">
    <source>
        <dbReference type="SAM" id="Phobius"/>
    </source>
</evidence>
<evidence type="ECO:0000313" key="3">
    <source>
        <dbReference type="WBParaSite" id="Smp_348210.1"/>
    </source>
</evidence>
<dbReference type="PROSITE" id="PS51257">
    <property type="entry name" value="PROKAR_LIPOPROTEIN"/>
    <property type="match status" value="1"/>
</dbReference>
<dbReference type="WBParaSite" id="Smp_348210.1">
    <property type="protein sequence ID" value="Smp_348210.1"/>
    <property type="gene ID" value="Smp_348210"/>
</dbReference>
<keyword evidence="1" id="KW-1133">Transmembrane helix</keyword>
<sequence>MIIDRQAAFSIQFCPGQSLSFVSSCYPFFSYLLPIPTAVCSFAFLFCAPLQDSSLCSLIIFVMYVPSTSRIFSCVKNTSLYVFFRFG</sequence>
<organism evidence="2 3">
    <name type="scientific">Schistosoma mansoni</name>
    <name type="common">Blood fluke</name>
    <dbReference type="NCBI Taxonomy" id="6183"/>
    <lineage>
        <taxon>Eukaryota</taxon>
        <taxon>Metazoa</taxon>
        <taxon>Spiralia</taxon>
        <taxon>Lophotrochozoa</taxon>
        <taxon>Platyhelminthes</taxon>
        <taxon>Trematoda</taxon>
        <taxon>Digenea</taxon>
        <taxon>Strigeidida</taxon>
        <taxon>Schistosomatoidea</taxon>
        <taxon>Schistosomatidae</taxon>
        <taxon>Schistosoma</taxon>
    </lineage>
</organism>
<dbReference type="AlphaFoldDB" id="A0A913KVJ1"/>